<dbReference type="InterPro" id="IPR018044">
    <property type="entry name" value="Peptidase_S11"/>
</dbReference>
<dbReference type="GO" id="GO:0009252">
    <property type="term" value="P:peptidoglycan biosynthetic process"/>
    <property type="evidence" value="ECO:0007669"/>
    <property type="project" value="UniProtKB-KW"/>
</dbReference>
<feature type="domain" description="Peptidase S11 D-alanyl-D-alanine carboxypeptidase A N-terminal" evidence="13">
    <location>
        <begin position="41"/>
        <end position="275"/>
    </location>
</feature>
<evidence type="ECO:0000256" key="7">
    <source>
        <dbReference type="PIRSR" id="PIRSR618044-1"/>
    </source>
</evidence>
<dbReference type="InterPro" id="IPR012338">
    <property type="entry name" value="Beta-lactam/transpept-like"/>
</dbReference>
<keyword evidence="3" id="KW-0378">Hydrolase</keyword>
<keyword evidence="15" id="KW-1185">Reference proteome</keyword>
<dbReference type="SUPFAM" id="SSF56601">
    <property type="entry name" value="beta-lactamase/transpeptidase-like"/>
    <property type="match status" value="1"/>
</dbReference>
<feature type="active site" description="Acyl-ester intermediate" evidence="7">
    <location>
        <position position="74"/>
    </location>
</feature>
<feature type="chain" id="PRO_5039333219" evidence="12">
    <location>
        <begin position="26"/>
        <end position="550"/>
    </location>
</feature>
<dbReference type="GO" id="GO:0008360">
    <property type="term" value="P:regulation of cell shape"/>
    <property type="evidence" value="ECO:0007669"/>
    <property type="project" value="UniProtKB-KW"/>
</dbReference>
<dbReference type="GO" id="GO:0009002">
    <property type="term" value="F:serine-type D-Ala-D-Ala carboxypeptidase activity"/>
    <property type="evidence" value="ECO:0007669"/>
    <property type="project" value="InterPro"/>
</dbReference>
<feature type="signal peptide" evidence="12">
    <location>
        <begin position="1"/>
        <end position="25"/>
    </location>
</feature>
<dbReference type="GO" id="GO:0071555">
    <property type="term" value="P:cell wall organization"/>
    <property type="evidence" value="ECO:0007669"/>
    <property type="project" value="UniProtKB-KW"/>
</dbReference>
<proteinExistence type="inferred from homology"/>
<accession>A0A1I0I2I2</accession>
<feature type="region of interest" description="Disordered" evidence="10">
    <location>
        <begin position="496"/>
        <end position="550"/>
    </location>
</feature>
<feature type="active site" description="Proton acceptor" evidence="7">
    <location>
        <position position="77"/>
    </location>
</feature>
<dbReference type="EMBL" id="FOIL01000066">
    <property type="protein sequence ID" value="SET90840.1"/>
    <property type="molecule type" value="Genomic_DNA"/>
</dbReference>
<keyword evidence="2 12" id="KW-0732">Signal</keyword>
<dbReference type="PANTHER" id="PTHR21581">
    <property type="entry name" value="D-ALANYL-D-ALANINE CARBOXYPEPTIDASE"/>
    <property type="match status" value="1"/>
</dbReference>
<sequence length="550" mass="59706">MKKRFSRLLATVGTALLLAVTPAASQLGSPDCVYAEVNWPSDCTIRADAGIVMDAATGTVLYGKNIHSVYAPASITKVLTALIVLEKCSPDDTVTFSYEAVHNVEDNSSSAGYDTGDKATVETLLYALLLKSANESANALAEYAGGSIPAFVELMNEKAKELGCEDSHFANPSGLNDPNHYVSAYDMALITRAALENSEFRKIVATPYYELPPNSKYPDGQGISPGNKMVKSNWKEQYRPDCIGGKTGYTSLALNTLVNGAERDGFRVVTVVLHSDDTQYQDTSAMMDFAFRNFRQVRISDYGGKLAELGKDLSIAGLSVERAALPSLDRESRMVLPKGVLPEEVTTEISYDLPDDAPADASAVVNCMLDGQTVGKGYLKLEVPEERTADQTVDRQVASILKSESRSGTDAAEVNVLGSGSAEKETGAAAAVSAGAKEVSQAAESLNDGILQDIRDAWAGMPMRFRVIMSVVTLLIAGILGYHAYSQRRKMRERAAAEGRRQRREERLKEDGLSPSDIQLMTAKRLKKTEMRMPEKRILRSDDPENPDKE</sequence>
<organism evidence="14 15">
    <name type="scientific">[Clostridium] aminophilum</name>
    <dbReference type="NCBI Taxonomy" id="1526"/>
    <lineage>
        <taxon>Bacteria</taxon>
        <taxon>Bacillati</taxon>
        <taxon>Bacillota</taxon>
        <taxon>Clostridia</taxon>
        <taxon>Lachnospirales</taxon>
        <taxon>Lachnospiraceae</taxon>
    </lineage>
</organism>
<dbReference type="Gene3D" id="3.40.710.10">
    <property type="entry name" value="DD-peptidase/beta-lactamase superfamily"/>
    <property type="match status" value="1"/>
</dbReference>
<dbReference type="eggNOG" id="COG1686">
    <property type="taxonomic scope" value="Bacteria"/>
</dbReference>
<evidence type="ECO:0000256" key="4">
    <source>
        <dbReference type="ARBA" id="ARBA00022960"/>
    </source>
</evidence>
<evidence type="ECO:0000256" key="10">
    <source>
        <dbReference type="SAM" id="MobiDB-lite"/>
    </source>
</evidence>
<feature type="active site" evidence="7">
    <location>
        <position position="132"/>
    </location>
</feature>
<keyword evidence="11" id="KW-0812">Transmembrane</keyword>
<dbReference type="RefSeq" id="WP_074650445.1">
    <property type="nucleotide sequence ID" value="NZ_FOIL01000066.1"/>
</dbReference>
<dbReference type="STRING" id="1526.SAMN02910262_01041"/>
<feature type="compositionally biased region" description="Basic and acidic residues" evidence="10">
    <location>
        <begin position="496"/>
        <end position="512"/>
    </location>
</feature>
<feature type="compositionally biased region" description="Basic and acidic residues" evidence="10">
    <location>
        <begin position="528"/>
        <end position="550"/>
    </location>
</feature>
<evidence type="ECO:0000256" key="8">
    <source>
        <dbReference type="PIRSR" id="PIRSR618044-2"/>
    </source>
</evidence>
<evidence type="ECO:0000256" key="6">
    <source>
        <dbReference type="ARBA" id="ARBA00023316"/>
    </source>
</evidence>
<dbReference type="Proteomes" id="UP000199820">
    <property type="component" value="Unassembled WGS sequence"/>
</dbReference>
<evidence type="ECO:0000313" key="14">
    <source>
        <dbReference type="EMBL" id="SET90840.1"/>
    </source>
</evidence>
<keyword evidence="4" id="KW-0133">Cell shape</keyword>
<gene>
    <name evidence="14" type="ORF">SAMN04487771_10663</name>
</gene>
<keyword evidence="5" id="KW-0573">Peptidoglycan synthesis</keyword>
<protein>
    <submittedName>
        <fullName evidence="14">D-alanyl-D-alanine carboxypeptidase</fullName>
    </submittedName>
</protein>
<dbReference type="InterPro" id="IPR001967">
    <property type="entry name" value="Peptidase_S11_N"/>
</dbReference>
<evidence type="ECO:0000256" key="2">
    <source>
        <dbReference type="ARBA" id="ARBA00022729"/>
    </source>
</evidence>
<dbReference type="PANTHER" id="PTHR21581:SF33">
    <property type="entry name" value="D-ALANYL-D-ALANINE CARBOXYPEPTIDASE DACB"/>
    <property type="match status" value="1"/>
</dbReference>
<evidence type="ECO:0000259" key="13">
    <source>
        <dbReference type="Pfam" id="PF00768"/>
    </source>
</evidence>
<keyword evidence="11" id="KW-0472">Membrane</keyword>
<dbReference type="PRINTS" id="PR00725">
    <property type="entry name" value="DADACBPTASE1"/>
</dbReference>
<evidence type="ECO:0000256" key="3">
    <source>
        <dbReference type="ARBA" id="ARBA00022801"/>
    </source>
</evidence>
<dbReference type="Pfam" id="PF00768">
    <property type="entry name" value="Peptidase_S11"/>
    <property type="match status" value="1"/>
</dbReference>
<keyword evidence="14" id="KW-0645">Protease</keyword>
<name>A0A1I0I2I2_9FIRM</name>
<dbReference type="GO" id="GO:0006508">
    <property type="term" value="P:proteolysis"/>
    <property type="evidence" value="ECO:0007669"/>
    <property type="project" value="InterPro"/>
</dbReference>
<evidence type="ECO:0000256" key="1">
    <source>
        <dbReference type="ARBA" id="ARBA00007164"/>
    </source>
</evidence>
<reference evidence="14 15" key="1">
    <citation type="submission" date="2016-10" db="EMBL/GenBank/DDBJ databases">
        <authorList>
            <person name="de Groot N.N."/>
        </authorList>
    </citation>
    <scope>NUCLEOTIDE SEQUENCE [LARGE SCALE GENOMIC DNA]</scope>
    <source>
        <strain evidence="14 15">KH1P1</strain>
    </source>
</reference>
<evidence type="ECO:0000313" key="15">
    <source>
        <dbReference type="Proteomes" id="UP000199820"/>
    </source>
</evidence>
<evidence type="ECO:0000256" key="11">
    <source>
        <dbReference type="SAM" id="Phobius"/>
    </source>
</evidence>
<dbReference type="AlphaFoldDB" id="A0A1I0I2I2"/>
<feature type="transmembrane region" description="Helical" evidence="11">
    <location>
        <begin position="465"/>
        <end position="485"/>
    </location>
</feature>
<dbReference type="OrthoDB" id="9791132at2"/>
<keyword evidence="6" id="KW-0961">Cell wall biogenesis/degradation</keyword>
<evidence type="ECO:0000256" key="5">
    <source>
        <dbReference type="ARBA" id="ARBA00022984"/>
    </source>
</evidence>
<keyword evidence="14" id="KW-0121">Carboxypeptidase</keyword>
<feature type="binding site" evidence="8">
    <location>
        <position position="246"/>
    </location>
    <ligand>
        <name>substrate</name>
    </ligand>
</feature>
<evidence type="ECO:0000256" key="12">
    <source>
        <dbReference type="SAM" id="SignalP"/>
    </source>
</evidence>
<keyword evidence="11" id="KW-1133">Transmembrane helix</keyword>
<evidence type="ECO:0000256" key="9">
    <source>
        <dbReference type="RuleBase" id="RU004016"/>
    </source>
</evidence>
<comment type="similarity">
    <text evidence="1 9">Belongs to the peptidase S11 family.</text>
</comment>